<dbReference type="GO" id="GO:0008270">
    <property type="term" value="F:zinc ion binding"/>
    <property type="evidence" value="ECO:0007669"/>
    <property type="project" value="UniProtKB-KW"/>
</dbReference>
<dbReference type="InterPro" id="IPR000380">
    <property type="entry name" value="Topo_IA"/>
</dbReference>
<dbReference type="InterPro" id="IPR013825">
    <property type="entry name" value="Topo_IA_cen_sub2"/>
</dbReference>
<dbReference type="EMBL" id="MFJG01000003">
    <property type="protein sequence ID" value="OGG07702.1"/>
    <property type="molecule type" value="Genomic_DNA"/>
</dbReference>
<dbReference type="InterPro" id="IPR006171">
    <property type="entry name" value="TOPRIM_dom"/>
</dbReference>
<dbReference type="Gene3D" id="1.10.460.10">
    <property type="entry name" value="Topoisomerase I, domain 2"/>
    <property type="match status" value="1"/>
</dbReference>
<comment type="subunit">
    <text evidence="10">Monomer.</text>
</comment>
<dbReference type="AlphaFoldDB" id="A0A1F5Z6D3"/>
<dbReference type="GO" id="GO:0003917">
    <property type="term" value="F:DNA topoisomerase type I (single strand cut, ATP-independent) activity"/>
    <property type="evidence" value="ECO:0007669"/>
    <property type="project" value="UniProtKB-UniRule"/>
</dbReference>
<feature type="site" description="Interaction with DNA" evidence="10">
    <location>
        <position position="239"/>
    </location>
</feature>
<dbReference type="InterPro" id="IPR003601">
    <property type="entry name" value="Topo_IA_2"/>
</dbReference>
<dbReference type="Gene3D" id="1.10.290.10">
    <property type="entry name" value="Topoisomerase I, domain 4"/>
    <property type="match status" value="1"/>
</dbReference>
<dbReference type="EC" id="5.6.2.1" evidence="10"/>
<dbReference type="InterPro" id="IPR013824">
    <property type="entry name" value="Topo_IA_cen_sub1"/>
</dbReference>
<keyword evidence="5" id="KW-0862">Zinc</keyword>
<dbReference type="InterPro" id="IPR023405">
    <property type="entry name" value="Topo_IA_core_domain"/>
</dbReference>
<proteinExistence type="inferred from homology"/>
<dbReference type="Gene3D" id="3.40.50.140">
    <property type="match status" value="1"/>
</dbReference>
<dbReference type="GO" id="GO:0006265">
    <property type="term" value="P:DNA topological change"/>
    <property type="evidence" value="ECO:0007669"/>
    <property type="project" value="UniProtKB-UniRule"/>
</dbReference>
<feature type="site" description="Interaction with DNA" evidence="10">
    <location>
        <position position="93"/>
    </location>
</feature>
<dbReference type="GO" id="GO:0005694">
    <property type="term" value="C:chromosome"/>
    <property type="evidence" value="ECO:0007669"/>
    <property type="project" value="InterPro"/>
</dbReference>
<evidence type="ECO:0000256" key="7">
    <source>
        <dbReference type="ARBA" id="ARBA00023029"/>
    </source>
</evidence>
<feature type="region of interest" description="Interaction with DNA" evidence="10">
    <location>
        <begin position="116"/>
        <end position="121"/>
    </location>
</feature>
<evidence type="ECO:0000313" key="13">
    <source>
        <dbReference type="EMBL" id="OGG07702.1"/>
    </source>
</evidence>
<evidence type="ECO:0000259" key="12">
    <source>
        <dbReference type="PROSITE" id="PS52039"/>
    </source>
</evidence>
<dbReference type="CDD" id="cd00186">
    <property type="entry name" value="TOP1Ac"/>
    <property type="match status" value="1"/>
</dbReference>
<dbReference type="NCBIfam" id="TIGR01051">
    <property type="entry name" value="topA_bact"/>
    <property type="match status" value="1"/>
</dbReference>
<accession>A0A1F5Z6D3</accession>
<evidence type="ECO:0000259" key="11">
    <source>
        <dbReference type="PROSITE" id="PS50880"/>
    </source>
</evidence>
<feature type="active site" description="O-(5'-phospho-DNA)-tyrosine intermediate" evidence="10">
    <location>
        <position position="237"/>
    </location>
</feature>
<dbReference type="Gene3D" id="2.70.20.10">
    <property type="entry name" value="Topoisomerase I, domain 3"/>
    <property type="match status" value="1"/>
</dbReference>
<dbReference type="Pfam" id="PF01131">
    <property type="entry name" value="Topoisom_bac"/>
    <property type="match status" value="1"/>
</dbReference>
<keyword evidence="4" id="KW-0863">Zinc-finger</keyword>
<dbReference type="PROSITE" id="PS52039">
    <property type="entry name" value="TOPO_IA_2"/>
    <property type="match status" value="1"/>
</dbReference>
<dbReference type="Pfam" id="PF01751">
    <property type="entry name" value="Toprim"/>
    <property type="match status" value="1"/>
</dbReference>
<feature type="site" description="Interaction with DNA" evidence="10">
    <location>
        <position position="92"/>
    </location>
</feature>
<keyword evidence="3" id="KW-0479">Metal-binding</keyword>
<dbReference type="InterPro" id="IPR013498">
    <property type="entry name" value="Topo_IA_Znf"/>
</dbReference>
<dbReference type="PRINTS" id="PR00417">
    <property type="entry name" value="PRTPISMRASEI"/>
</dbReference>
<dbReference type="SUPFAM" id="SSF57783">
    <property type="entry name" value="Zinc beta-ribbon"/>
    <property type="match status" value="1"/>
</dbReference>
<comment type="similarity">
    <text evidence="2 10">Belongs to the type IA topoisomerase family.</text>
</comment>
<keyword evidence="9 10" id="KW-0413">Isomerase</keyword>
<evidence type="ECO:0000256" key="8">
    <source>
        <dbReference type="ARBA" id="ARBA00023125"/>
    </source>
</evidence>
<dbReference type="InterPro" id="IPR005733">
    <property type="entry name" value="TopoI_bac-type"/>
</dbReference>
<feature type="domain" description="Topo IA-type catalytic" evidence="12">
    <location>
        <begin position="82"/>
        <end position="485"/>
    </location>
</feature>
<evidence type="ECO:0000256" key="10">
    <source>
        <dbReference type="HAMAP-Rule" id="MF_00952"/>
    </source>
</evidence>
<evidence type="ECO:0000256" key="9">
    <source>
        <dbReference type="ARBA" id="ARBA00023235"/>
    </source>
</evidence>
<dbReference type="PANTHER" id="PTHR42785">
    <property type="entry name" value="DNA TOPOISOMERASE, TYPE IA, CORE"/>
    <property type="match status" value="1"/>
</dbReference>
<comment type="caution">
    <text evidence="13">The sequence shown here is derived from an EMBL/GenBank/DDBJ whole genome shotgun (WGS) entry which is preliminary data.</text>
</comment>
<dbReference type="InterPro" id="IPR028612">
    <property type="entry name" value="Topoisom_1_IA"/>
</dbReference>
<feature type="domain" description="Toprim" evidence="11">
    <location>
        <begin position="1"/>
        <end position="66"/>
    </location>
</feature>
<keyword evidence="7 10" id="KW-0799">Topoisomerase</keyword>
<comment type="catalytic activity">
    <reaction evidence="1 10">
        <text>ATP-independent breakage of single-stranded DNA, followed by passage and rejoining.</text>
        <dbReference type="EC" id="5.6.2.1"/>
    </reaction>
</comment>
<sequence length="596" mass="67640">MEKNFTPDYGISKGKEEKVKELKDLAEKAKTIILATDPDREGEAISWHIAAIIGKKDYQRITFHEITETAIKEALKNPAKINMALVDAQQARRILDRLVGYKLSPILWRKVRRGLSAGRVQSVAVRLIAEREKEIKAFIPVEYWELEAKLGAEGAEFVAKLIKTEIKTKDEADNLVQNLNGADFKVREVTTKEVRRSPSPPFTTSTLQQAASNLFGWTAKRTMQIAQNLYEEGLITYHRTDSTNLATEAITQVREYIKSQFTEKYVPATPNLYRTKSKVAQEAHEAIRPTGFGEISLERDQKRLYELISKRFMASQMADAIYEQTSVDITAGDYIFRANGLNILFDGWQKLFEREPGETLPRLSKDEVLKLLQLLPSQHFTQPPPRYTEASLIKALEEYGIGRPSTYAPIISTIQERQYVEKEDKKLMPTALGIAVNEFLMDNFANILDYQFTANMENGLDDIANGEKEWVPVIRDFYTPFEAQLKTVGDTAQRVKVETEISDEICTKCGSPMLVRIGRFGKFLACSKFPDCKTTKSLIKRIEVKCPKCQTGDVIIKKTKSKKTFYGCSNYPNCDFASWTKPKDGLLTTDSGLQKK</sequence>
<comment type="caution">
    <text evidence="10">Lacks conserved residue(s) required for the propagation of feature annotation.</text>
</comment>
<comment type="function">
    <text evidence="10">Releases the supercoiling and torsional tension of DNA, which is introduced during the DNA replication and transcription, by transiently cleaving and rejoining one strand of the DNA duplex. Introduces a single-strand break via transesterification at a target site in duplex DNA. The scissile phosphodiester is attacked by the catalytic tyrosine of the enzyme, resulting in the formation of a DNA-(5'-phosphotyrosyl)-enzyme intermediate and the expulsion of a 3'-OH DNA strand. The free DNA strand then undergoes passage around the unbroken strand, thus removing DNA supercoils. Finally, in the religation step, the DNA 3'-OH attacks the covalent intermediate to expel the active-site tyrosine and restore the DNA phosphodiester backbone.</text>
</comment>
<name>A0A1F5Z6D3_9BACT</name>
<dbReference type="PANTHER" id="PTHR42785:SF1">
    <property type="entry name" value="DNA TOPOISOMERASE"/>
    <property type="match status" value="1"/>
</dbReference>
<reference evidence="13 14" key="1">
    <citation type="journal article" date="2016" name="Nat. Commun.">
        <title>Thousands of microbial genomes shed light on interconnected biogeochemical processes in an aquifer system.</title>
        <authorList>
            <person name="Anantharaman K."/>
            <person name="Brown C.T."/>
            <person name="Hug L.A."/>
            <person name="Sharon I."/>
            <person name="Castelle C.J."/>
            <person name="Probst A.J."/>
            <person name="Thomas B.C."/>
            <person name="Singh A."/>
            <person name="Wilkins M.J."/>
            <person name="Karaoz U."/>
            <person name="Brodie E.L."/>
            <person name="Williams K.H."/>
            <person name="Hubbard S.S."/>
            <person name="Banfield J.F."/>
        </authorList>
    </citation>
    <scope>NUCLEOTIDE SEQUENCE [LARGE SCALE GENOMIC DNA]</scope>
</reference>
<protein>
    <recommendedName>
        <fullName evidence="10">DNA topoisomerase 1</fullName>
        <ecNumber evidence="10">5.6.2.1</ecNumber>
    </recommendedName>
    <alternativeName>
        <fullName evidence="10">DNA topoisomerase I</fullName>
    </alternativeName>
</protein>
<dbReference type="InterPro" id="IPR013826">
    <property type="entry name" value="Topo_IA_cen_sub3"/>
</dbReference>
<dbReference type="PROSITE" id="PS50880">
    <property type="entry name" value="TOPRIM"/>
    <property type="match status" value="1"/>
</dbReference>
<dbReference type="SMART" id="SM00436">
    <property type="entry name" value="TOP1Bc"/>
    <property type="match status" value="1"/>
</dbReference>
<dbReference type="SMART" id="SM00437">
    <property type="entry name" value="TOP1Ac"/>
    <property type="match status" value="1"/>
</dbReference>
<feature type="site" description="Interaction with DNA" evidence="10">
    <location>
        <position position="417"/>
    </location>
</feature>
<evidence type="ECO:0000313" key="14">
    <source>
        <dbReference type="Proteomes" id="UP000178681"/>
    </source>
</evidence>
<dbReference type="Gene3D" id="3.30.65.10">
    <property type="entry name" value="Bacterial Topoisomerase I, domain 1"/>
    <property type="match status" value="2"/>
</dbReference>
<evidence type="ECO:0000256" key="1">
    <source>
        <dbReference type="ARBA" id="ARBA00000213"/>
    </source>
</evidence>
<dbReference type="InterPro" id="IPR013497">
    <property type="entry name" value="Topo_IA_cen"/>
</dbReference>
<dbReference type="InterPro" id="IPR003602">
    <property type="entry name" value="Topo_IA_DNA-bd_dom"/>
</dbReference>
<dbReference type="Pfam" id="PF01396">
    <property type="entry name" value="Zn_ribbon_Top1"/>
    <property type="match status" value="2"/>
</dbReference>
<feature type="site" description="Interaction with DNA" evidence="10">
    <location>
        <position position="101"/>
    </location>
</feature>
<feature type="site" description="Interaction with DNA" evidence="10">
    <location>
        <position position="108"/>
    </location>
</feature>
<dbReference type="STRING" id="1798377.A2872_01950"/>
<dbReference type="SUPFAM" id="SSF56712">
    <property type="entry name" value="Prokaryotic type I DNA topoisomerase"/>
    <property type="match status" value="1"/>
</dbReference>
<keyword evidence="8 10" id="KW-0238">DNA-binding</keyword>
<gene>
    <name evidence="10" type="primary">topA</name>
    <name evidence="13" type="ORF">A2872_01950</name>
</gene>
<dbReference type="PROSITE" id="PS00396">
    <property type="entry name" value="TOPO_IA_1"/>
    <property type="match status" value="1"/>
</dbReference>
<dbReference type="Proteomes" id="UP000178681">
    <property type="component" value="Unassembled WGS sequence"/>
</dbReference>
<feature type="site" description="Interaction with DNA" evidence="10">
    <location>
        <position position="96"/>
    </location>
</feature>
<organism evidence="13 14">
    <name type="scientific">Candidatus Gottesmanbacteria bacterium RIFCSPHIGHO2_01_FULL_42_12</name>
    <dbReference type="NCBI Taxonomy" id="1798377"/>
    <lineage>
        <taxon>Bacteria</taxon>
        <taxon>Candidatus Gottesmaniibacteriota</taxon>
    </lineage>
</organism>
<evidence type="ECO:0000256" key="5">
    <source>
        <dbReference type="ARBA" id="ARBA00022833"/>
    </source>
</evidence>
<evidence type="ECO:0000256" key="6">
    <source>
        <dbReference type="ARBA" id="ARBA00022842"/>
    </source>
</evidence>
<keyword evidence="6" id="KW-0460">Magnesium</keyword>
<dbReference type="InterPro" id="IPR023406">
    <property type="entry name" value="Topo_IA_AS"/>
</dbReference>
<dbReference type="HAMAP" id="MF_00952">
    <property type="entry name" value="Topoisom_1_prok"/>
    <property type="match status" value="1"/>
</dbReference>
<evidence type="ECO:0000256" key="2">
    <source>
        <dbReference type="ARBA" id="ARBA00009446"/>
    </source>
</evidence>
<evidence type="ECO:0000256" key="3">
    <source>
        <dbReference type="ARBA" id="ARBA00022723"/>
    </source>
</evidence>
<evidence type="ECO:0000256" key="4">
    <source>
        <dbReference type="ARBA" id="ARBA00022771"/>
    </source>
</evidence>
<dbReference type="GO" id="GO:0003677">
    <property type="term" value="F:DNA binding"/>
    <property type="evidence" value="ECO:0007669"/>
    <property type="project" value="UniProtKB-KW"/>
</dbReference>